<gene>
    <name evidence="3" type="ORF">PS9374_05673</name>
</gene>
<keyword evidence="2" id="KW-0732">Signal</keyword>
<feature type="region of interest" description="Disordered" evidence="1">
    <location>
        <begin position="26"/>
        <end position="75"/>
    </location>
</feature>
<evidence type="ECO:0008006" key="5">
    <source>
        <dbReference type="Google" id="ProtNLM"/>
    </source>
</evidence>
<dbReference type="STRING" id="161355.PS9374_05673"/>
<comment type="caution">
    <text evidence="3">The sequence shown here is derived from an EMBL/GenBank/DDBJ whole genome shotgun (WGS) entry which is preliminary data.</text>
</comment>
<dbReference type="AlphaFoldDB" id="A0A161MDY2"/>
<organism evidence="3 4">
    <name type="scientific">Planomonospora sphaerica</name>
    <dbReference type="NCBI Taxonomy" id="161355"/>
    <lineage>
        <taxon>Bacteria</taxon>
        <taxon>Bacillati</taxon>
        <taxon>Actinomycetota</taxon>
        <taxon>Actinomycetes</taxon>
        <taxon>Streptosporangiales</taxon>
        <taxon>Streptosporangiaceae</taxon>
        <taxon>Planomonospora</taxon>
    </lineage>
</organism>
<reference evidence="4" key="2">
    <citation type="submission" date="2016-04" db="EMBL/GenBank/DDBJ databases">
        <title>Planomonospora sphaerica JCM9374 whole genome shotgun sequence.</title>
        <authorList>
            <person name="Suzuki T."/>
            <person name="Dohra H."/>
            <person name="Kodani S."/>
        </authorList>
    </citation>
    <scope>NUCLEOTIDE SEQUENCE [LARGE SCALE GENOMIC DNA]</scope>
    <source>
        <strain evidence="4">JCM 9374</strain>
    </source>
</reference>
<reference evidence="3 4" key="1">
    <citation type="journal article" date="2016" name="Genome Announc.">
        <title>Draft Genome Sequence of Planomonospora sphaerica JCM9374, a Rare Actinomycete.</title>
        <authorList>
            <person name="Dohra H."/>
            <person name="Suzuki T."/>
            <person name="Inoue Y."/>
            <person name="Kodani S."/>
        </authorList>
    </citation>
    <scope>NUCLEOTIDE SEQUENCE [LARGE SCALE GENOMIC DNA]</scope>
    <source>
        <strain evidence="3 4">JCM 9374</strain>
    </source>
</reference>
<evidence type="ECO:0000313" key="3">
    <source>
        <dbReference type="EMBL" id="GAT69993.1"/>
    </source>
</evidence>
<accession>A0A161MDY2</accession>
<protein>
    <recommendedName>
        <fullName evidence="5">Secreted protein</fullName>
    </recommendedName>
</protein>
<feature type="chain" id="PRO_5039267033" description="Secreted protein" evidence="2">
    <location>
        <begin position="26"/>
        <end position="169"/>
    </location>
</feature>
<feature type="signal peptide" evidence="2">
    <location>
        <begin position="1"/>
        <end position="25"/>
    </location>
</feature>
<evidence type="ECO:0000256" key="1">
    <source>
        <dbReference type="SAM" id="MobiDB-lite"/>
    </source>
</evidence>
<dbReference type="Proteomes" id="UP000077701">
    <property type="component" value="Unassembled WGS sequence"/>
</dbReference>
<dbReference type="EMBL" id="BDCX01000015">
    <property type="protein sequence ID" value="GAT69993.1"/>
    <property type="molecule type" value="Genomic_DNA"/>
</dbReference>
<keyword evidence="4" id="KW-1185">Reference proteome</keyword>
<name>A0A161MDY2_9ACTN</name>
<evidence type="ECO:0000313" key="4">
    <source>
        <dbReference type="Proteomes" id="UP000077701"/>
    </source>
</evidence>
<dbReference type="OrthoDB" id="3535437at2"/>
<evidence type="ECO:0000256" key="2">
    <source>
        <dbReference type="SAM" id="SignalP"/>
    </source>
</evidence>
<dbReference type="RefSeq" id="WP_068901822.1">
    <property type="nucleotide sequence ID" value="NZ_BDCX01000015.1"/>
</dbReference>
<sequence>MNTARALAGFSIAGIMVLAPAAAHATAGPATGTSDARAAQAAAPTQWGPHHAAGRRARAAGSLTATAKDDPGKPADRVTVTGSVTDLTAGSSTCGWAVFRISTADAVGGVTLKQRSYRTCTHGKPLKFAFSHKKVYHVELKVCAGAKAAKPSLTCLYAGTWKPLYTYYA</sequence>
<proteinExistence type="predicted"/>
<feature type="compositionally biased region" description="Low complexity" evidence="1">
    <location>
        <begin position="26"/>
        <end position="45"/>
    </location>
</feature>